<dbReference type="Gene3D" id="3.40.605.10">
    <property type="entry name" value="Aldehyde Dehydrogenase, Chain A, domain 1"/>
    <property type="match status" value="1"/>
</dbReference>
<keyword evidence="2 4" id="KW-0560">Oxidoreductase</keyword>
<sequence>MTATKTDWIQRAAAQRPSTGLYISGGFRDARNGETFPTVSPRDGSVVAQIAAAGEQDVDDAVQSAHRAFESGIWSRTDRRHRQQVLTRLSDLILANHEELALLESTDSGHPIGDALAVDVPSCARTFRWYAEALDKVYDDVAPTPRNALAIISREPLGVIGAVVPWNYPLIISAWKVAPALAAGNSVVLKPSEQTSLSALRLAELASEAGVPDGVFNVIPGLGHVAGAALGRHPLVDKITFTGSPEVGRYFQRYASESNGKQVALELGGKSPQLVLHDVGDITACASAVAWGIFYNAGQTCHGGSRLLVDERVHDELLEEVIKVGRSLALGDPLDPATQIGTIIDDRQLESILGYYDIAESEGISIASGGTRIRPAGLENGYYLEPTVLDRVNNAGRIGQEEIFGPVLAVSTFRGAAEGVRLANESRYGLAASVWTQDLTRAHTAARELRAGTVWVNTFDVADIITPFGGFKESGFGRDRSLHALDAYSALKTTWINLGDAPLDED</sequence>
<dbReference type="InterPro" id="IPR015590">
    <property type="entry name" value="Aldehyde_DH_dom"/>
</dbReference>
<evidence type="ECO:0000256" key="4">
    <source>
        <dbReference type="RuleBase" id="RU003345"/>
    </source>
</evidence>
<reference evidence="6 7" key="1">
    <citation type="submission" date="2018-10" db="EMBL/GenBank/DDBJ databases">
        <title>Genome sequencing of Arthrobacter oryzae TNB02.</title>
        <authorList>
            <person name="Cho Y.-J."/>
            <person name="Cho A."/>
            <person name="Kim O.-S."/>
        </authorList>
    </citation>
    <scope>NUCLEOTIDE SEQUENCE [LARGE SCALE GENOMIC DNA]</scope>
    <source>
        <strain evidence="6 7">TNB02</strain>
    </source>
</reference>
<dbReference type="InterPro" id="IPR029510">
    <property type="entry name" value="Ald_DH_CS_GLU"/>
</dbReference>
<accession>A0A3N0C4W6</accession>
<dbReference type="Proteomes" id="UP000273807">
    <property type="component" value="Unassembled WGS sequence"/>
</dbReference>
<dbReference type="PANTHER" id="PTHR11699">
    <property type="entry name" value="ALDEHYDE DEHYDROGENASE-RELATED"/>
    <property type="match status" value="1"/>
</dbReference>
<evidence type="ECO:0000256" key="1">
    <source>
        <dbReference type="ARBA" id="ARBA00009986"/>
    </source>
</evidence>
<dbReference type="GO" id="GO:0016620">
    <property type="term" value="F:oxidoreductase activity, acting on the aldehyde or oxo group of donors, NAD or NADP as acceptor"/>
    <property type="evidence" value="ECO:0007669"/>
    <property type="project" value="InterPro"/>
</dbReference>
<dbReference type="SUPFAM" id="SSF53720">
    <property type="entry name" value="ALDH-like"/>
    <property type="match status" value="1"/>
</dbReference>
<organism evidence="6 7">
    <name type="scientific">Arthrobacter oryzae</name>
    <dbReference type="NCBI Taxonomy" id="409290"/>
    <lineage>
        <taxon>Bacteria</taxon>
        <taxon>Bacillati</taxon>
        <taxon>Actinomycetota</taxon>
        <taxon>Actinomycetes</taxon>
        <taxon>Micrococcales</taxon>
        <taxon>Micrococcaceae</taxon>
        <taxon>Arthrobacter</taxon>
    </lineage>
</organism>
<feature type="active site" evidence="3">
    <location>
        <position position="266"/>
    </location>
</feature>
<dbReference type="EMBL" id="RBED01000071">
    <property type="protein sequence ID" value="RNL57922.1"/>
    <property type="molecule type" value="Genomic_DNA"/>
</dbReference>
<evidence type="ECO:0000313" key="6">
    <source>
        <dbReference type="EMBL" id="RNL57922.1"/>
    </source>
</evidence>
<feature type="domain" description="Aldehyde dehydrogenase" evidence="5">
    <location>
        <begin position="30"/>
        <end position="493"/>
    </location>
</feature>
<keyword evidence="7" id="KW-1185">Reference proteome</keyword>
<evidence type="ECO:0000256" key="2">
    <source>
        <dbReference type="ARBA" id="ARBA00023002"/>
    </source>
</evidence>
<dbReference type="Gene3D" id="3.40.309.10">
    <property type="entry name" value="Aldehyde Dehydrogenase, Chain A, domain 2"/>
    <property type="match status" value="1"/>
</dbReference>
<dbReference type="OrthoDB" id="6882680at2"/>
<gene>
    <name evidence="6" type="ORF">D7003_05090</name>
</gene>
<dbReference type="FunFam" id="3.40.309.10:FF:000012">
    <property type="entry name" value="Betaine aldehyde dehydrogenase"/>
    <property type="match status" value="1"/>
</dbReference>
<dbReference type="InterPro" id="IPR016162">
    <property type="entry name" value="Ald_DH_N"/>
</dbReference>
<evidence type="ECO:0000259" key="5">
    <source>
        <dbReference type="Pfam" id="PF00171"/>
    </source>
</evidence>
<dbReference type="RefSeq" id="WP_123254403.1">
    <property type="nucleotide sequence ID" value="NZ_RBED01000071.1"/>
</dbReference>
<dbReference type="PROSITE" id="PS00687">
    <property type="entry name" value="ALDEHYDE_DEHYDR_GLU"/>
    <property type="match status" value="1"/>
</dbReference>
<dbReference type="AlphaFoldDB" id="A0A3N0C4W6"/>
<name>A0A3N0C4W6_9MICC</name>
<dbReference type="InterPro" id="IPR016163">
    <property type="entry name" value="Ald_DH_C"/>
</dbReference>
<dbReference type="CDD" id="cd07112">
    <property type="entry name" value="ALDH_GABALDH-PuuC"/>
    <property type="match status" value="1"/>
</dbReference>
<protein>
    <submittedName>
        <fullName evidence="6">Aldehyde dehydrogenase</fullName>
    </submittedName>
</protein>
<dbReference type="FunFam" id="3.40.605.10:FF:000001">
    <property type="entry name" value="Aldehyde dehydrogenase 1"/>
    <property type="match status" value="1"/>
</dbReference>
<evidence type="ECO:0000313" key="7">
    <source>
        <dbReference type="Proteomes" id="UP000273807"/>
    </source>
</evidence>
<proteinExistence type="inferred from homology"/>
<dbReference type="Pfam" id="PF00171">
    <property type="entry name" value="Aldedh"/>
    <property type="match status" value="1"/>
</dbReference>
<comment type="similarity">
    <text evidence="1 4">Belongs to the aldehyde dehydrogenase family.</text>
</comment>
<evidence type="ECO:0000256" key="3">
    <source>
        <dbReference type="PROSITE-ProRule" id="PRU10007"/>
    </source>
</evidence>
<comment type="caution">
    <text evidence="6">The sequence shown here is derived from an EMBL/GenBank/DDBJ whole genome shotgun (WGS) entry which is preliminary data.</text>
</comment>
<dbReference type="InterPro" id="IPR016161">
    <property type="entry name" value="Ald_DH/histidinol_DH"/>
</dbReference>